<keyword evidence="1" id="KW-0812">Transmembrane</keyword>
<protein>
    <submittedName>
        <fullName evidence="2">Uncharacterized protein</fullName>
    </submittedName>
</protein>
<keyword evidence="1" id="KW-0472">Membrane</keyword>
<keyword evidence="3" id="KW-1185">Reference proteome</keyword>
<sequence length="340" mass="38035">MISSPQLRQMSPEDLRVGDVHLVTCGRTILKEGGSTRTDSLYDNGFKNIVSIDIVRSVIRKQIYRNRKRKFRINVSAYPTDAMSEVGLLLHDASHFMCCPNGIPCQVEAAITCYDCHFHGYCFRLIVSTFLFLKIKVVKKTFVVALMLTAFFGQVASRIAVLNVSRVIEIDGSSMMMFHENLLDQKHLIGSNDDHVNVRNEPLKNISSSTVESDGKEAADANLTVSVDVASTMNNCIPIGNFTDDINEDLNNATDCKTKSSYKICKLLIVTASGLSLSVIIIVVCYFHCFKTFQRRIRMQKEGKRSKKQVKEKYSLCGSVLESVTVDDVKIVKPPPLSNF</sequence>
<evidence type="ECO:0000256" key="1">
    <source>
        <dbReference type="SAM" id="Phobius"/>
    </source>
</evidence>
<feature type="transmembrane region" description="Helical" evidence="1">
    <location>
        <begin position="267"/>
        <end position="289"/>
    </location>
</feature>
<evidence type="ECO:0000313" key="2">
    <source>
        <dbReference type="EMBL" id="KRX38207.1"/>
    </source>
</evidence>
<dbReference type="OrthoDB" id="5919812at2759"/>
<comment type="caution">
    <text evidence="2">The sequence shown here is derived from an EMBL/GenBank/DDBJ whole genome shotgun (WGS) entry which is preliminary data.</text>
</comment>
<keyword evidence="1" id="KW-1133">Transmembrane helix</keyword>
<evidence type="ECO:0000313" key="3">
    <source>
        <dbReference type="Proteomes" id="UP000055048"/>
    </source>
</evidence>
<dbReference type="EMBL" id="JYDJ01000277">
    <property type="protein sequence ID" value="KRX38207.1"/>
    <property type="molecule type" value="Genomic_DNA"/>
</dbReference>
<accession>A0A0V0TGQ2</accession>
<dbReference type="Proteomes" id="UP000055048">
    <property type="component" value="Unassembled WGS sequence"/>
</dbReference>
<dbReference type="AlphaFoldDB" id="A0A0V0TGQ2"/>
<gene>
    <name evidence="2" type="ORF">T05_7666</name>
</gene>
<reference evidence="2 3" key="1">
    <citation type="submission" date="2015-01" db="EMBL/GenBank/DDBJ databases">
        <title>Evolution of Trichinella species and genotypes.</title>
        <authorList>
            <person name="Korhonen P.K."/>
            <person name="Edoardo P."/>
            <person name="Giuseppe L.R."/>
            <person name="Gasser R.B."/>
        </authorList>
    </citation>
    <scope>NUCLEOTIDE SEQUENCE [LARGE SCALE GENOMIC DNA]</scope>
    <source>
        <strain evidence="2">ISS417</strain>
    </source>
</reference>
<proteinExistence type="predicted"/>
<name>A0A0V0TGQ2_9BILA</name>
<organism evidence="2 3">
    <name type="scientific">Trichinella murrelli</name>
    <dbReference type="NCBI Taxonomy" id="144512"/>
    <lineage>
        <taxon>Eukaryota</taxon>
        <taxon>Metazoa</taxon>
        <taxon>Ecdysozoa</taxon>
        <taxon>Nematoda</taxon>
        <taxon>Enoplea</taxon>
        <taxon>Dorylaimia</taxon>
        <taxon>Trichinellida</taxon>
        <taxon>Trichinellidae</taxon>
        <taxon>Trichinella</taxon>
    </lineage>
</organism>